<dbReference type="EMBL" id="CAJPVJ010001240">
    <property type="protein sequence ID" value="CAG2164360.1"/>
    <property type="molecule type" value="Genomic_DNA"/>
</dbReference>
<keyword evidence="8" id="KW-1185">Reference proteome</keyword>
<dbReference type="PANTHER" id="PTHR14167">
    <property type="entry name" value="SH3 DOMAIN-CONTAINING"/>
    <property type="match status" value="1"/>
</dbReference>
<dbReference type="PROSITE" id="PS51021">
    <property type="entry name" value="BAR"/>
    <property type="match status" value="1"/>
</dbReference>
<dbReference type="OrthoDB" id="14167at2759"/>
<feature type="domain" description="SH3" evidence="5">
    <location>
        <begin position="295"/>
        <end position="340"/>
    </location>
</feature>
<accession>A0A7R9QG73</accession>
<evidence type="ECO:0000259" key="6">
    <source>
        <dbReference type="PROSITE" id="PS51021"/>
    </source>
</evidence>
<evidence type="ECO:0000313" key="8">
    <source>
        <dbReference type="Proteomes" id="UP000728032"/>
    </source>
</evidence>
<keyword evidence="4" id="KW-0175">Coiled coil</keyword>
<dbReference type="InterPro" id="IPR001452">
    <property type="entry name" value="SH3_domain"/>
</dbReference>
<dbReference type="AlphaFoldDB" id="A0A7R9QG73"/>
<evidence type="ECO:0000256" key="2">
    <source>
        <dbReference type="ARBA" id="ARBA00022443"/>
    </source>
</evidence>
<dbReference type="Proteomes" id="UP000728032">
    <property type="component" value="Unassembled WGS sequence"/>
</dbReference>
<feature type="domain" description="BAR" evidence="6">
    <location>
        <begin position="27"/>
        <end position="275"/>
    </location>
</feature>
<dbReference type="PROSITE" id="PS50002">
    <property type="entry name" value="SH3"/>
    <property type="match status" value="1"/>
</dbReference>
<dbReference type="Gene3D" id="2.30.30.40">
    <property type="entry name" value="SH3 Domains"/>
    <property type="match status" value="1"/>
</dbReference>
<evidence type="ECO:0000256" key="3">
    <source>
        <dbReference type="PROSITE-ProRule" id="PRU00192"/>
    </source>
</evidence>
<dbReference type="InterPro" id="IPR027267">
    <property type="entry name" value="AH/BAR_dom_sf"/>
</dbReference>
<dbReference type="SUPFAM" id="SSF103657">
    <property type="entry name" value="BAR/IMD domain-like"/>
    <property type="match status" value="1"/>
</dbReference>
<evidence type="ECO:0000256" key="4">
    <source>
        <dbReference type="SAM" id="Coils"/>
    </source>
</evidence>
<dbReference type="EMBL" id="OC916065">
    <property type="protein sequence ID" value="CAD7643027.1"/>
    <property type="molecule type" value="Genomic_DNA"/>
</dbReference>
<protein>
    <recommendedName>
        <fullName evidence="9">Endophilin-B1</fullName>
    </recommendedName>
</protein>
<dbReference type="GO" id="GO:0016020">
    <property type="term" value="C:membrane"/>
    <property type="evidence" value="ECO:0007669"/>
    <property type="project" value="TreeGrafter"/>
</dbReference>
<proteinExistence type="inferred from homology"/>
<dbReference type="PANTHER" id="PTHR14167:SF76">
    <property type="entry name" value="ENDOPHILIN B, ISOFORM A"/>
    <property type="match status" value="1"/>
</dbReference>
<evidence type="ECO:0000259" key="5">
    <source>
        <dbReference type="PROSITE" id="PS50002"/>
    </source>
</evidence>
<dbReference type="InterPro" id="IPR004148">
    <property type="entry name" value="BAR_dom"/>
</dbReference>
<reference evidence="7" key="1">
    <citation type="submission" date="2020-11" db="EMBL/GenBank/DDBJ databases">
        <authorList>
            <person name="Tran Van P."/>
        </authorList>
    </citation>
    <scope>NUCLEOTIDE SEQUENCE</scope>
</reference>
<evidence type="ECO:0008006" key="9">
    <source>
        <dbReference type="Google" id="ProtNLM"/>
    </source>
</evidence>
<evidence type="ECO:0000256" key="1">
    <source>
        <dbReference type="ARBA" id="ARBA00006697"/>
    </source>
</evidence>
<dbReference type="InterPro" id="IPR036028">
    <property type="entry name" value="SH3-like_dom_sf"/>
</dbReference>
<keyword evidence="2 3" id="KW-0728">SH3 domain</keyword>
<dbReference type="Pfam" id="PF03114">
    <property type="entry name" value="BAR"/>
    <property type="match status" value="1"/>
</dbReference>
<sequence length="340" mass="38349">MDFSAKSFKGLVSDVGTVFTRAKQYAEETIGTAEKTELDAQFESLAERADRTKLWTERIVSKTESVLQPNPNTRYGDMIFDKLGPEKRERMRNLESLGTDMIDAGIEYGPGTVYGSALIKVGKAEQNLGQTEREFVANSDRSFVQPLRKFLDEDMRTITKERKILETKRLDLDAAKNRLRKAKTMESQTNVKIKPEMIAKEIDQAEQELRLAQEDFDRQIEITRLLLEGISAAHSNHVRCLNDFVTAQIAFFARCNQHMCDLQRELSTGANVSSIRGTINDLTSPSDDNKPSLAPGKRYAKALYDYDSKDSTELSLMANEVIIVSQSVDLDADWMVGERG</sequence>
<dbReference type="GO" id="GO:0005737">
    <property type="term" value="C:cytoplasm"/>
    <property type="evidence" value="ECO:0007669"/>
    <property type="project" value="InterPro"/>
</dbReference>
<gene>
    <name evidence="7" type="ORF">ONB1V03_LOCUS3916</name>
</gene>
<comment type="similarity">
    <text evidence="1">Belongs to the endophilin family.</text>
</comment>
<dbReference type="GO" id="GO:0061024">
    <property type="term" value="P:membrane organization"/>
    <property type="evidence" value="ECO:0007669"/>
    <property type="project" value="TreeGrafter"/>
</dbReference>
<dbReference type="SUPFAM" id="SSF50044">
    <property type="entry name" value="SH3-domain"/>
    <property type="match status" value="1"/>
</dbReference>
<dbReference type="CDD" id="cd07594">
    <property type="entry name" value="BAR_Endophilin_B"/>
    <property type="match status" value="1"/>
</dbReference>
<dbReference type="InterPro" id="IPR050384">
    <property type="entry name" value="Endophilin_SH3RF"/>
</dbReference>
<dbReference type="Pfam" id="PF00018">
    <property type="entry name" value="SH3_1"/>
    <property type="match status" value="1"/>
</dbReference>
<organism evidence="7">
    <name type="scientific">Oppiella nova</name>
    <dbReference type="NCBI Taxonomy" id="334625"/>
    <lineage>
        <taxon>Eukaryota</taxon>
        <taxon>Metazoa</taxon>
        <taxon>Ecdysozoa</taxon>
        <taxon>Arthropoda</taxon>
        <taxon>Chelicerata</taxon>
        <taxon>Arachnida</taxon>
        <taxon>Acari</taxon>
        <taxon>Acariformes</taxon>
        <taxon>Sarcoptiformes</taxon>
        <taxon>Oribatida</taxon>
        <taxon>Brachypylina</taxon>
        <taxon>Oppioidea</taxon>
        <taxon>Oppiidae</taxon>
        <taxon>Oppiella</taxon>
    </lineage>
</organism>
<dbReference type="Gene3D" id="1.20.1270.60">
    <property type="entry name" value="Arfaptin homology (AH) domain/BAR domain"/>
    <property type="match status" value="1"/>
</dbReference>
<evidence type="ECO:0000313" key="7">
    <source>
        <dbReference type="EMBL" id="CAD7643027.1"/>
    </source>
</evidence>
<dbReference type="SMART" id="SM00721">
    <property type="entry name" value="BAR"/>
    <property type="match status" value="1"/>
</dbReference>
<feature type="coiled-coil region" evidence="4">
    <location>
        <begin position="165"/>
        <end position="222"/>
    </location>
</feature>
<name>A0A7R9QG73_9ACAR</name>